<protein>
    <submittedName>
        <fullName evidence="9">Transcription repressor MYB4</fullName>
    </submittedName>
</protein>
<evidence type="ECO:0000256" key="1">
    <source>
        <dbReference type="ARBA" id="ARBA00004123"/>
    </source>
</evidence>
<dbReference type="InterPro" id="IPR009057">
    <property type="entry name" value="Homeodomain-like_sf"/>
</dbReference>
<keyword evidence="10" id="KW-1185">Reference proteome</keyword>
<keyword evidence="4" id="KW-0238">DNA-binding</keyword>
<keyword evidence="5" id="KW-0804">Transcription</keyword>
<feature type="domain" description="HTH myb-type" evidence="8">
    <location>
        <begin position="9"/>
        <end position="61"/>
    </location>
</feature>
<dbReference type="Proteomes" id="UP000436088">
    <property type="component" value="Unassembled WGS sequence"/>
</dbReference>
<sequence>MGRVPCCVKVGLKKGRWTAEEDELLTKYVQANGEGSWKSLPEKAGLLRCGKSCRLRWINYLRADLKKGNITAEEEQIIVKLHATLGNRWSLIAGQLPGRTDNEIKNYWNSHLSKKIHSFKISSSQSFPLIMESKEEKNKRCCTQKDAASSSNYKPMKNVSINEVVPLPGTPILQKETLSATAIEDRMALNPYETDKPILSPAGGGKTMEDPILSTTGNVEKRMDTLGAFEGFNEIKVKDELLQPNADMSPNKTAAIDESGDSNEGAVWDLISWCSINTSSIGDGAVDNLDLEYWDWDDDTVGKRF</sequence>
<dbReference type="SUPFAM" id="SSF46689">
    <property type="entry name" value="Homeodomain-like"/>
    <property type="match status" value="1"/>
</dbReference>
<evidence type="ECO:0000313" key="10">
    <source>
        <dbReference type="Proteomes" id="UP000436088"/>
    </source>
</evidence>
<dbReference type="OrthoDB" id="2143914at2759"/>
<name>A0A6A2X7M6_HIBSY</name>
<dbReference type="CDD" id="cd00167">
    <property type="entry name" value="SANT"/>
    <property type="match status" value="2"/>
</dbReference>
<keyword evidence="2" id="KW-0677">Repeat</keyword>
<evidence type="ECO:0000256" key="4">
    <source>
        <dbReference type="ARBA" id="ARBA00023125"/>
    </source>
</evidence>
<dbReference type="InterPro" id="IPR017930">
    <property type="entry name" value="Myb_dom"/>
</dbReference>
<dbReference type="PROSITE" id="PS51294">
    <property type="entry name" value="HTH_MYB"/>
    <property type="match status" value="2"/>
</dbReference>
<dbReference type="PANTHER" id="PTHR47999:SF6">
    <property type="entry name" value="MYB-RELATED PROTEIN P"/>
    <property type="match status" value="1"/>
</dbReference>
<proteinExistence type="predicted"/>
<keyword evidence="3" id="KW-0805">Transcription regulation</keyword>
<gene>
    <name evidence="9" type="ORF">F3Y22_tig00111983pilonHSYRG00099</name>
</gene>
<feature type="domain" description="Myb-like" evidence="7">
    <location>
        <begin position="62"/>
        <end position="112"/>
    </location>
</feature>
<comment type="subcellular location">
    <subcellularLocation>
        <location evidence="1">Nucleus</location>
    </subcellularLocation>
</comment>
<dbReference type="SMART" id="SM00717">
    <property type="entry name" value="SANT"/>
    <property type="match status" value="2"/>
</dbReference>
<dbReference type="GO" id="GO:0006950">
    <property type="term" value="P:response to stress"/>
    <property type="evidence" value="ECO:0007669"/>
    <property type="project" value="UniProtKB-ARBA"/>
</dbReference>
<dbReference type="GO" id="GO:0046148">
    <property type="term" value="P:pigment biosynthetic process"/>
    <property type="evidence" value="ECO:0007669"/>
    <property type="project" value="UniProtKB-ARBA"/>
</dbReference>
<evidence type="ECO:0000256" key="2">
    <source>
        <dbReference type="ARBA" id="ARBA00022737"/>
    </source>
</evidence>
<keyword evidence="6" id="KW-0539">Nucleus</keyword>
<organism evidence="9 10">
    <name type="scientific">Hibiscus syriacus</name>
    <name type="common">Rose of Sharon</name>
    <dbReference type="NCBI Taxonomy" id="106335"/>
    <lineage>
        <taxon>Eukaryota</taxon>
        <taxon>Viridiplantae</taxon>
        <taxon>Streptophyta</taxon>
        <taxon>Embryophyta</taxon>
        <taxon>Tracheophyta</taxon>
        <taxon>Spermatophyta</taxon>
        <taxon>Magnoliopsida</taxon>
        <taxon>eudicotyledons</taxon>
        <taxon>Gunneridae</taxon>
        <taxon>Pentapetalae</taxon>
        <taxon>rosids</taxon>
        <taxon>malvids</taxon>
        <taxon>Malvales</taxon>
        <taxon>Malvaceae</taxon>
        <taxon>Malvoideae</taxon>
        <taxon>Hibiscus</taxon>
    </lineage>
</organism>
<dbReference type="GO" id="GO:0043565">
    <property type="term" value="F:sequence-specific DNA binding"/>
    <property type="evidence" value="ECO:0007669"/>
    <property type="project" value="UniProtKB-ARBA"/>
</dbReference>
<evidence type="ECO:0000259" key="8">
    <source>
        <dbReference type="PROSITE" id="PS51294"/>
    </source>
</evidence>
<dbReference type="InterPro" id="IPR001005">
    <property type="entry name" value="SANT/Myb"/>
</dbReference>
<accession>A0A6A2X7M6</accession>
<dbReference type="InterPro" id="IPR015495">
    <property type="entry name" value="Myb_TF_plants"/>
</dbReference>
<dbReference type="PANTHER" id="PTHR47999">
    <property type="entry name" value="TRANSCRIPTION FACTOR MYB8-RELATED-RELATED"/>
    <property type="match status" value="1"/>
</dbReference>
<dbReference type="EMBL" id="VEPZ02001477">
    <property type="protein sequence ID" value="KAE8671271.1"/>
    <property type="molecule type" value="Genomic_DNA"/>
</dbReference>
<evidence type="ECO:0000256" key="3">
    <source>
        <dbReference type="ARBA" id="ARBA00023015"/>
    </source>
</evidence>
<feature type="domain" description="HTH myb-type" evidence="8">
    <location>
        <begin position="62"/>
        <end position="116"/>
    </location>
</feature>
<evidence type="ECO:0000256" key="5">
    <source>
        <dbReference type="ARBA" id="ARBA00023163"/>
    </source>
</evidence>
<dbReference type="AlphaFoldDB" id="A0A6A2X7M6"/>
<dbReference type="FunFam" id="1.10.10.60:FF:000231">
    <property type="entry name" value="Myb transcription factor"/>
    <property type="match status" value="1"/>
</dbReference>
<evidence type="ECO:0000259" key="7">
    <source>
        <dbReference type="PROSITE" id="PS50090"/>
    </source>
</evidence>
<dbReference type="Gene3D" id="1.10.10.60">
    <property type="entry name" value="Homeodomain-like"/>
    <property type="match status" value="2"/>
</dbReference>
<dbReference type="FunFam" id="1.10.10.60:FF:000121">
    <property type="entry name" value="Myb transcription factor"/>
    <property type="match status" value="1"/>
</dbReference>
<feature type="domain" description="Myb-like" evidence="7">
    <location>
        <begin position="9"/>
        <end position="61"/>
    </location>
</feature>
<dbReference type="GO" id="GO:0005634">
    <property type="term" value="C:nucleus"/>
    <property type="evidence" value="ECO:0007669"/>
    <property type="project" value="UniProtKB-SubCell"/>
</dbReference>
<dbReference type="Pfam" id="PF00249">
    <property type="entry name" value="Myb_DNA-binding"/>
    <property type="match status" value="2"/>
</dbReference>
<dbReference type="PROSITE" id="PS50090">
    <property type="entry name" value="MYB_LIKE"/>
    <property type="match status" value="2"/>
</dbReference>
<evidence type="ECO:0000256" key="6">
    <source>
        <dbReference type="ARBA" id="ARBA00023242"/>
    </source>
</evidence>
<comment type="caution">
    <text evidence="9">The sequence shown here is derived from an EMBL/GenBank/DDBJ whole genome shotgun (WGS) entry which is preliminary data.</text>
</comment>
<evidence type="ECO:0000313" key="9">
    <source>
        <dbReference type="EMBL" id="KAE8671271.1"/>
    </source>
</evidence>
<dbReference type="SMR" id="A0A6A2X7M6"/>
<reference evidence="9" key="1">
    <citation type="submission" date="2019-09" db="EMBL/GenBank/DDBJ databases">
        <title>Draft genome information of white flower Hibiscus syriacus.</title>
        <authorList>
            <person name="Kim Y.-M."/>
        </authorList>
    </citation>
    <scope>NUCLEOTIDE SEQUENCE [LARGE SCALE GENOMIC DNA]</scope>
    <source>
        <strain evidence="9">YM2019G1</strain>
    </source>
</reference>
<dbReference type="GO" id="GO:0045893">
    <property type="term" value="P:positive regulation of DNA-templated transcription"/>
    <property type="evidence" value="ECO:0007669"/>
    <property type="project" value="UniProtKB-ARBA"/>
</dbReference>